<reference evidence="5" key="2">
    <citation type="submission" date="2023-05" db="EMBL/GenBank/DDBJ databases">
        <authorList>
            <consortium name="Lawrence Berkeley National Laboratory"/>
            <person name="Steindorff A."/>
            <person name="Hensen N."/>
            <person name="Bonometti L."/>
            <person name="Westerberg I."/>
            <person name="Brannstrom I.O."/>
            <person name="Guillou S."/>
            <person name="Cros-Aarteil S."/>
            <person name="Calhoun S."/>
            <person name="Haridas S."/>
            <person name="Kuo A."/>
            <person name="Mondo S."/>
            <person name="Pangilinan J."/>
            <person name="Riley R."/>
            <person name="Labutti K."/>
            <person name="Andreopoulos B."/>
            <person name="Lipzen A."/>
            <person name="Chen C."/>
            <person name="Yanf M."/>
            <person name="Daum C."/>
            <person name="Ng V."/>
            <person name="Clum A."/>
            <person name="Ohm R."/>
            <person name="Martin F."/>
            <person name="Silar P."/>
            <person name="Natvig D."/>
            <person name="Lalanne C."/>
            <person name="Gautier V."/>
            <person name="Ament-Velasquez S.L."/>
            <person name="Kruys A."/>
            <person name="Hutchinson M.I."/>
            <person name="Powell A.J."/>
            <person name="Barry K."/>
            <person name="Miller A.N."/>
            <person name="Grigoriev I.V."/>
            <person name="Debuchy R."/>
            <person name="Gladieux P."/>
            <person name="Thoren M.H."/>
            <person name="Johannesson H."/>
        </authorList>
    </citation>
    <scope>NUCLEOTIDE SEQUENCE</scope>
    <source>
        <strain evidence="5">CBS 538.74</strain>
    </source>
</reference>
<dbReference type="Proteomes" id="UP001302745">
    <property type="component" value="Unassembled WGS sequence"/>
</dbReference>
<feature type="region of interest" description="Disordered" evidence="4">
    <location>
        <begin position="79"/>
        <end position="111"/>
    </location>
</feature>
<gene>
    <name evidence="5" type="ORF">C8A00DRAFT_28510</name>
</gene>
<comment type="similarity">
    <text evidence="1">Belongs to the eukaryotic ribosomal protein eL36 family.</text>
</comment>
<dbReference type="Gene3D" id="1.10.10.1760">
    <property type="entry name" value="60S ribosomal protein L36"/>
    <property type="match status" value="1"/>
</dbReference>
<protein>
    <submittedName>
        <fullName evidence="5">Uncharacterized protein</fullName>
    </submittedName>
</protein>
<reference evidence="5" key="1">
    <citation type="journal article" date="2023" name="Mol. Phylogenet. Evol.">
        <title>Genome-scale phylogeny and comparative genomics of the fungal order Sordariales.</title>
        <authorList>
            <person name="Hensen N."/>
            <person name="Bonometti L."/>
            <person name="Westerberg I."/>
            <person name="Brannstrom I.O."/>
            <person name="Guillou S."/>
            <person name="Cros-Aarteil S."/>
            <person name="Calhoun S."/>
            <person name="Haridas S."/>
            <person name="Kuo A."/>
            <person name="Mondo S."/>
            <person name="Pangilinan J."/>
            <person name="Riley R."/>
            <person name="LaButti K."/>
            <person name="Andreopoulos B."/>
            <person name="Lipzen A."/>
            <person name="Chen C."/>
            <person name="Yan M."/>
            <person name="Daum C."/>
            <person name="Ng V."/>
            <person name="Clum A."/>
            <person name="Steindorff A."/>
            <person name="Ohm R.A."/>
            <person name="Martin F."/>
            <person name="Silar P."/>
            <person name="Natvig D.O."/>
            <person name="Lalanne C."/>
            <person name="Gautier V."/>
            <person name="Ament-Velasquez S.L."/>
            <person name="Kruys A."/>
            <person name="Hutchinson M.I."/>
            <person name="Powell A.J."/>
            <person name="Barry K."/>
            <person name="Miller A.N."/>
            <person name="Grigoriev I.V."/>
            <person name="Debuchy R."/>
            <person name="Gladieux P."/>
            <person name="Hiltunen Thoren M."/>
            <person name="Johannesson H."/>
        </authorList>
    </citation>
    <scope>NUCLEOTIDE SEQUENCE</scope>
    <source>
        <strain evidence="5">CBS 538.74</strain>
    </source>
</reference>
<proteinExistence type="inferred from homology"/>
<dbReference type="InterPro" id="IPR038097">
    <property type="entry name" value="Ribosomal_eL36_sf"/>
</dbReference>
<name>A0AAN6VW29_9PEZI</name>
<keyword evidence="3" id="KW-0687">Ribonucleoprotein</keyword>
<evidence type="ECO:0000256" key="3">
    <source>
        <dbReference type="ARBA" id="ARBA00023274"/>
    </source>
</evidence>
<dbReference type="GO" id="GO:0003735">
    <property type="term" value="F:structural constituent of ribosome"/>
    <property type="evidence" value="ECO:0007669"/>
    <property type="project" value="InterPro"/>
</dbReference>
<evidence type="ECO:0000313" key="6">
    <source>
        <dbReference type="Proteomes" id="UP001302745"/>
    </source>
</evidence>
<sequence>MAKESEKSGLALGKNKGHRRVIELIRNGKEKRARKYSKKKLGTFGRAKDKVEELRRVIVESRRAGHYTQGYGRHLHGLIGRNTLRRKDDGPPLDGRGKTQPPPNSREALSV</sequence>
<keyword evidence="2" id="KW-0689">Ribosomal protein</keyword>
<dbReference type="EMBL" id="MU856838">
    <property type="protein sequence ID" value="KAK4158500.1"/>
    <property type="molecule type" value="Genomic_DNA"/>
</dbReference>
<dbReference type="InterPro" id="IPR000509">
    <property type="entry name" value="Ribosomal_eL36"/>
</dbReference>
<evidence type="ECO:0000256" key="1">
    <source>
        <dbReference type="ARBA" id="ARBA00006509"/>
    </source>
</evidence>
<dbReference type="GO" id="GO:1990904">
    <property type="term" value="C:ribonucleoprotein complex"/>
    <property type="evidence" value="ECO:0007669"/>
    <property type="project" value="UniProtKB-KW"/>
</dbReference>
<dbReference type="AlphaFoldDB" id="A0AAN6VW29"/>
<dbReference type="GO" id="GO:0006412">
    <property type="term" value="P:translation"/>
    <property type="evidence" value="ECO:0007669"/>
    <property type="project" value="InterPro"/>
</dbReference>
<keyword evidence="6" id="KW-1185">Reference proteome</keyword>
<comment type="caution">
    <text evidence="5">The sequence shown here is derived from an EMBL/GenBank/DDBJ whole genome shotgun (WGS) entry which is preliminary data.</text>
</comment>
<accession>A0AAN6VW29</accession>
<organism evidence="5 6">
    <name type="scientific">Chaetomidium leptoderma</name>
    <dbReference type="NCBI Taxonomy" id="669021"/>
    <lineage>
        <taxon>Eukaryota</taxon>
        <taxon>Fungi</taxon>
        <taxon>Dikarya</taxon>
        <taxon>Ascomycota</taxon>
        <taxon>Pezizomycotina</taxon>
        <taxon>Sordariomycetes</taxon>
        <taxon>Sordariomycetidae</taxon>
        <taxon>Sordariales</taxon>
        <taxon>Chaetomiaceae</taxon>
        <taxon>Chaetomidium</taxon>
    </lineage>
</organism>
<evidence type="ECO:0000313" key="5">
    <source>
        <dbReference type="EMBL" id="KAK4158500.1"/>
    </source>
</evidence>
<dbReference type="GO" id="GO:0005840">
    <property type="term" value="C:ribosome"/>
    <property type="evidence" value="ECO:0007669"/>
    <property type="project" value="UniProtKB-KW"/>
</dbReference>
<evidence type="ECO:0000256" key="2">
    <source>
        <dbReference type="ARBA" id="ARBA00022980"/>
    </source>
</evidence>
<dbReference type="PANTHER" id="PTHR10114">
    <property type="entry name" value="60S RIBOSOMAL PROTEIN L36"/>
    <property type="match status" value="1"/>
</dbReference>
<evidence type="ECO:0000256" key="4">
    <source>
        <dbReference type="SAM" id="MobiDB-lite"/>
    </source>
</evidence>
<dbReference type="Pfam" id="PF01158">
    <property type="entry name" value="Ribosomal_L36e"/>
    <property type="match status" value="1"/>
</dbReference>